<keyword evidence="2" id="KW-0812">Transmembrane</keyword>
<comment type="caution">
    <text evidence="3">The sequence shown here is derived from an EMBL/GenBank/DDBJ whole genome shotgun (WGS) entry which is preliminary data.</text>
</comment>
<accession>A0A1Y1JH41</accession>
<evidence type="ECO:0000256" key="2">
    <source>
        <dbReference type="SAM" id="Phobius"/>
    </source>
</evidence>
<evidence type="ECO:0000313" key="4">
    <source>
        <dbReference type="Proteomes" id="UP000195521"/>
    </source>
</evidence>
<dbReference type="AlphaFoldDB" id="A0A1Y1JH41"/>
<dbReference type="GeneID" id="39748283"/>
<evidence type="ECO:0000313" key="3">
    <source>
        <dbReference type="EMBL" id="GAW81560.1"/>
    </source>
</evidence>
<feature type="transmembrane region" description="Helical" evidence="2">
    <location>
        <begin position="101"/>
        <end position="119"/>
    </location>
</feature>
<name>A0A1Y1JH41_PLAGO</name>
<feature type="region of interest" description="Disordered" evidence="1">
    <location>
        <begin position="57"/>
        <end position="85"/>
    </location>
</feature>
<dbReference type="RefSeq" id="XP_028544149.1">
    <property type="nucleotide sequence ID" value="XM_028688348.1"/>
</dbReference>
<organism evidence="3 4">
    <name type="scientific">Plasmodium gonderi</name>
    <dbReference type="NCBI Taxonomy" id="77519"/>
    <lineage>
        <taxon>Eukaryota</taxon>
        <taxon>Sar</taxon>
        <taxon>Alveolata</taxon>
        <taxon>Apicomplexa</taxon>
        <taxon>Aconoidasida</taxon>
        <taxon>Haemosporida</taxon>
        <taxon>Plasmodiidae</taxon>
        <taxon>Plasmodium</taxon>
        <taxon>Plasmodium (Plasmodium)</taxon>
    </lineage>
</organism>
<proteinExistence type="predicted"/>
<keyword evidence="2" id="KW-1133">Transmembrane helix</keyword>
<evidence type="ECO:0000256" key="1">
    <source>
        <dbReference type="SAM" id="MobiDB-lite"/>
    </source>
</evidence>
<dbReference type="EMBL" id="BDQF01000012">
    <property type="protein sequence ID" value="GAW81560.1"/>
    <property type="molecule type" value="Genomic_DNA"/>
</dbReference>
<sequence>MGDHYNSFDVNFKNPTKSMDEVIPLIEDDESSVGSSLESLASKGAKSVKGFFNGFMGASSSDEEESISGECEKKEDEEEEEEKSFLESLKDSAANAFDKNGLVILLLTLFIGFLIYLYLSGNLTNLVRMIPVHYLTGEGHDHHHGHAGCTCKNKGAHHAVGNATANTGECPCQRAKRLAEEAAKAAEAAAEAVEDVHDH</sequence>
<protein>
    <submittedName>
        <fullName evidence="3">Uncharacterized protein</fullName>
    </submittedName>
</protein>
<keyword evidence="2" id="KW-0472">Membrane</keyword>
<keyword evidence="4" id="KW-1185">Reference proteome</keyword>
<dbReference type="Proteomes" id="UP000195521">
    <property type="component" value="Unassembled WGS sequence"/>
</dbReference>
<gene>
    <name evidence="3" type="ORF">PGO_110040</name>
</gene>
<dbReference type="OMA" id="ECPCQRA"/>
<reference evidence="4" key="1">
    <citation type="submission" date="2017-04" db="EMBL/GenBank/DDBJ databases">
        <title>Plasmodium gonderi genome.</title>
        <authorList>
            <person name="Arisue N."/>
            <person name="Honma H."/>
            <person name="Kawai S."/>
            <person name="Tougan T."/>
            <person name="Tanabe K."/>
            <person name="Horii T."/>
        </authorList>
    </citation>
    <scope>NUCLEOTIDE SEQUENCE [LARGE SCALE GENOMIC DNA]</scope>
    <source>
        <strain evidence="4">ATCC 30045</strain>
    </source>
</reference>